<proteinExistence type="predicted"/>
<comment type="caution">
    <text evidence="1">The sequence shown here is derived from an EMBL/GenBank/DDBJ whole genome shotgun (WGS) entry which is preliminary data.</text>
</comment>
<accession>A0A4Z2H9Y5</accession>
<gene>
    <name evidence="1" type="ORF">EYF80_028204</name>
</gene>
<sequence>MNLPFPTVPNHCLILQFRKHAVSFSSKSWTRSSIDVKLQISPEKLLSRSEKSSRPDDGSPTFEFNWSGWSVDAGWNSLKSCQSSSKWANGAAMTAVGARLTARLDPLHGALFSASRRWTRPSSPRERERKRGFYDAYEMTGHCLWVRSGVARVQFL</sequence>
<organism evidence="1 2">
    <name type="scientific">Liparis tanakae</name>
    <name type="common">Tanaka's snailfish</name>
    <dbReference type="NCBI Taxonomy" id="230148"/>
    <lineage>
        <taxon>Eukaryota</taxon>
        <taxon>Metazoa</taxon>
        <taxon>Chordata</taxon>
        <taxon>Craniata</taxon>
        <taxon>Vertebrata</taxon>
        <taxon>Euteleostomi</taxon>
        <taxon>Actinopterygii</taxon>
        <taxon>Neopterygii</taxon>
        <taxon>Teleostei</taxon>
        <taxon>Neoteleostei</taxon>
        <taxon>Acanthomorphata</taxon>
        <taxon>Eupercaria</taxon>
        <taxon>Perciformes</taxon>
        <taxon>Cottioidei</taxon>
        <taxon>Cottales</taxon>
        <taxon>Liparidae</taxon>
        <taxon>Liparis</taxon>
    </lineage>
</organism>
<reference evidence="1 2" key="1">
    <citation type="submission" date="2019-03" db="EMBL/GenBank/DDBJ databases">
        <title>First draft genome of Liparis tanakae, snailfish: a comprehensive survey of snailfish specific genes.</title>
        <authorList>
            <person name="Kim W."/>
            <person name="Song I."/>
            <person name="Jeong J.-H."/>
            <person name="Kim D."/>
            <person name="Kim S."/>
            <person name="Ryu S."/>
            <person name="Song J.Y."/>
            <person name="Lee S.K."/>
        </authorList>
    </citation>
    <scope>NUCLEOTIDE SEQUENCE [LARGE SCALE GENOMIC DNA]</scope>
    <source>
        <tissue evidence="1">Muscle</tissue>
    </source>
</reference>
<dbReference type="Proteomes" id="UP000314294">
    <property type="component" value="Unassembled WGS sequence"/>
</dbReference>
<name>A0A4Z2H9Y5_9TELE</name>
<evidence type="ECO:0000313" key="2">
    <source>
        <dbReference type="Proteomes" id="UP000314294"/>
    </source>
</evidence>
<evidence type="ECO:0000313" key="1">
    <source>
        <dbReference type="EMBL" id="TNN61592.1"/>
    </source>
</evidence>
<protein>
    <submittedName>
        <fullName evidence="1">Uncharacterized protein</fullName>
    </submittedName>
</protein>
<dbReference type="EMBL" id="SRLO01000313">
    <property type="protein sequence ID" value="TNN61592.1"/>
    <property type="molecule type" value="Genomic_DNA"/>
</dbReference>
<keyword evidence="2" id="KW-1185">Reference proteome</keyword>
<dbReference type="AlphaFoldDB" id="A0A4Z2H9Y5"/>